<accession>A0A1W1CMK3</accession>
<dbReference type="EMBL" id="FPHN01000218">
    <property type="protein sequence ID" value="SFV67004.1"/>
    <property type="molecule type" value="Genomic_DNA"/>
</dbReference>
<dbReference type="PROSITE" id="PS51007">
    <property type="entry name" value="CYTC"/>
    <property type="match status" value="1"/>
</dbReference>
<evidence type="ECO:0000256" key="2">
    <source>
        <dbReference type="ARBA" id="ARBA00022723"/>
    </source>
</evidence>
<dbReference type="Gene3D" id="1.10.760.10">
    <property type="entry name" value="Cytochrome c-like domain"/>
    <property type="match status" value="1"/>
</dbReference>
<gene>
    <name evidence="5" type="ORF">MNB_SV-14-1248</name>
</gene>
<keyword evidence="3" id="KW-0408">Iron</keyword>
<evidence type="ECO:0000313" key="5">
    <source>
        <dbReference type="EMBL" id="SFV67004.1"/>
    </source>
</evidence>
<protein>
    <submittedName>
        <fullName evidence="5">Putative periplasmic protein</fullName>
    </submittedName>
</protein>
<dbReference type="Pfam" id="PF00034">
    <property type="entry name" value="Cytochrom_C"/>
    <property type="match status" value="1"/>
</dbReference>
<keyword evidence="2" id="KW-0479">Metal-binding</keyword>
<evidence type="ECO:0000259" key="4">
    <source>
        <dbReference type="PROSITE" id="PS51007"/>
    </source>
</evidence>
<dbReference type="AlphaFoldDB" id="A0A1W1CMK3"/>
<dbReference type="GO" id="GO:0020037">
    <property type="term" value="F:heme binding"/>
    <property type="evidence" value="ECO:0007669"/>
    <property type="project" value="InterPro"/>
</dbReference>
<evidence type="ECO:0000256" key="3">
    <source>
        <dbReference type="ARBA" id="ARBA00023004"/>
    </source>
</evidence>
<dbReference type="GO" id="GO:0046872">
    <property type="term" value="F:metal ion binding"/>
    <property type="evidence" value="ECO:0007669"/>
    <property type="project" value="UniProtKB-KW"/>
</dbReference>
<reference evidence="5" key="1">
    <citation type="submission" date="2016-10" db="EMBL/GenBank/DDBJ databases">
        <authorList>
            <person name="de Groot N.N."/>
        </authorList>
    </citation>
    <scope>NUCLEOTIDE SEQUENCE</scope>
</reference>
<keyword evidence="1" id="KW-0349">Heme</keyword>
<dbReference type="InterPro" id="IPR036909">
    <property type="entry name" value="Cyt_c-like_dom_sf"/>
</dbReference>
<name>A0A1W1CMK3_9ZZZZ</name>
<evidence type="ECO:0000256" key="1">
    <source>
        <dbReference type="ARBA" id="ARBA00022617"/>
    </source>
</evidence>
<dbReference type="GO" id="GO:0009055">
    <property type="term" value="F:electron transfer activity"/>
    <property type="evidence" value="ECO:0007669"/>
    <property type="project" value="InterPro"/>
</dbReference>
<proteinExistence type="predicted"/>
<dbReference type="InterPro" id="IPR009056">
    <property type="entry name" value="Cyt_c-like_dom"/>
</dbReference>
<sequence length="142" mass="16694">MRLLHYISLIFIFSIFLSANNDTDLSIENNSTKEKDDESFLSLLEYGKMLYNNPRGIPCSKCHGKAGEGGKKIAKYYDKHQNIKLLRSSNIRNFSLEELTASLKNQYRKNGKRKRHKIMPMYYMTKQEILAIFTYLKSNRDR</sequence>
<dbReference type="SUPFAM" id="SSF46626">
    <property type="entry name" value="Cytochrome c"/>
    <property type="match status" value="1"/>
</dbReference>
<organism evidence="5">
    <name type="scientific">hydrothermal vent metagenome</name>
    <dbReference type="NCBI Taxonomy" id="652676"/>
    <lineage>
        <taxon>unclassified sequences</taxon>
        <taxon>metagenomes</taxon>
        <taxon>ecological metagenomes</taxon>
    </lineage>
</organism>
<feature type="domain" description="Cytochrome c" evidence="4">
    <location>
        <begin position="42"/>
        <end position="140"/>
    </location>
</feature>